<gene>
    <name evidence="1" type="ORF">GQ607_002366</name>
</gene>
<accession>A0A8H3ZWC1</accession>
<protein>
    <submittedName>
        <fullName evidence="1">Uncharacterized protein</fullName>
    </submittedName>
</protein>
<reference evidence="1 2" key="1">
    <citation type="submission" date="2019-12" db="EMBL/GenBank/DDBJ databases">
        <title>A genome sequence resource for the geographically widespread anthracnose pathogen Colletotrichum asianum.</title>
        <authorList>
            <person name="Meng Y."/>
        </authorList>
    </citation>
    <scope>NUCLEOTIDE SEQUENCE [LARGE SCALE GENOMIC DNA]</scope>
    <source>
        <strain evidence="1 2">ICMP 18580</strain>
    </source>
</reference>
<dbReference type="EMBL" id="WOWK01000007">
    <property type="protein sequence ID" value="KAF0330487.1"/>
    <property type="molecule type" value="Genomic_DNA"/>
</dbReference>
<name>A0A8H3ZWC1_9PEZI</name>
<dbReference type="Proteomes" id="UP000434172">
    <property type="component" value="Unassembled WGS sequence"/>
</dbReference>
<evidence type="ECO:0000313" key="2">
    <source>
        <dbReference type="Proteomes" id="UP000434172"/>
    </source>
</evidence>
<evidence type="ECO:0000313" key="1">
    <source>
        <dbReference type="EMBL" id="KAF0330487.1"/>
    </source>
</evidence>
<proteinExistence type="predicted"/>
<organism evidence="1 2">
    <name type="scientific">Colletotrichum asianum</name>
    <dbReference type="NCBI Taxonomy" id="702518"/>
    <lineage>
        <taxon>Eukaryota</taxon>
        <taxon>Fungi</taxon>
        <taxon>Dikarya</taxon>
        <taxon>Ascomycota</taxon>
        <taxon>Pezizomycotina</taxon>
        <taxon>Sordariomycetes</taxon>
        <taxon>Hypocreomycetidae</taxon>
        <taxon>Glomerellales</taxon>
        <taxon>Glomerellaceae</taxon>
        <taxon>Colletotrichum</taxon>
        <taxon>Colletotrichum gloeosporioides species complex</taxon>
    </lineage>
</organism>
<comment type="caution">
    <text evidence="1">The sequence shown here is derived from an EMBL/GenBank/DDBJ whole genome shotgun (WGS) entry which is preliminary data.</text>
</comment>
<dbReference type="AlphaFoldDB" id="A0A8H3ZWC1"/>
<sequence length="168" mass="18729">MEPAPKQDRPGVTALKLPAKFLNLVQEADNLITNNGRIEPGQLKSQDHPDVIVSELPWTDQKTEVVKEFMKQLKDHLGLQEKITWLTKDLVLECSALSLPSDTSCAIIPQNYPEKGQVIFHRGQEVIGLPKWDLPVAYMLESGVSIRVKGTVRFYAITFKSPTCCTGA</sequence>
<keyword evidence="2" id="KW-1185">Reference proteome</keyword>